<protein>
    <recommendedName>
        <fullName evidence="5">TFIIS N-terminal domain-containing protein</fullName>
    </recommendedName>
</protein>
<feature type="compositionally biased region" description="Acidic residues" evidence="4">
    <location>
        <begin position="20"/>
        <end position="29"/>
    </location>
</feature>
<reference evidence="6 7" key="1">
    <citation type="journal article" date="2016" name="Mol. Biol. Evol.">
        <title>Comparative Genomics of Early-Diverging Mushroom-Forming Fungi Provides Insights into the Origins of Lignocellulose Decay Capabilities.</title>
        <authorList>
            <person name="Nagy L.G."/>
            <person name="Riley R."/>
            <person name="Tritt A."/>
            <person name="Adam C."/>
            <person name="Daum C."/>
            <person name="Floudas D."/>
            <person name="Sun H."/>
            <person name="Yadav J.S."/>
            <person name="Pangilinan J."/>
            <person name="Larsson K.H."/>
            <person name="Matsuura K."/>
            <person name="Barry K."/>
            <person name="Labutti K."/>
            <person name="Kuo R."/>
            <person name="Ohm R.A."/>
            <person name="Bhattacharya S.S."/>
            <person name="Shirouzu T."/>
            <person name="Yoshinaga Y."/>
            <person name="Martin F.M."/>
            <person name="Grigoriev I.V."/>
            <person name="Hibbett D.S."/>
        </authorList>
    </citation>
    <scope>NUCLEOTIDE SEQUENCE [LARGE SCALE GENOMIC DNA]</scope>
    <source>
        <strain evidence="6 7">HHB12733</strain>
    </source>
</reference>
<dbReference type="EMBL" id="KV423973">
    <property type="protein sequence ID" value="KZT56747.1"/>
    <property type="molecule type" value="Genomic_DNA"/>
</dbReference>
<feature type="compositionally biased region" description="Basic residues" evidence="4">
    <location>
        <begin position="70"/>
        <end position="79"/>
    </location>
</feature>
<organism evidence="6 7">
    <name type="scientific">Calocera cornea HHB12733</name>
    <dbReference type="NCBI Taxonomy" id="1353952"/>
    <lineage>
        <taxon>Eukaryota</taxon>
        <taxon>Fungi</taxon>
        <taxon>Dikarya</taxon>
        <taxon>Basidiomycota</taxon>
        <taxon>Agaricomycotina</taxon>
        <taxon>Dacrymycetes</taxon>
        <taxon>Dacrymycetales</taxon>
        <taxon>Dacrymycetaceae</taxon>
        <taxon>Calocera</taxon>
    </lineage>
</organism>
<feature type="compositionally biased region" description="Basic and acidic residues" evidence="4">
    <location>
        <begin position="80"/>
        <end position="89"/>
    </location>
</feature>
<dbReference type="InParanoid" id="A0A165FHA1"/>
<dbReference type="STRING" id="1353952.A0A165FHA1"/>
<dbReference type="PANTHER" id="PTHR46010:SF1">
    <property type="entry name" value="PROTEIN IWS1 HOMOLOG"/>
    <property type="match status" value="1"/>
</dbReference>
<dbReference type="GO" id="GO:0005634">
    <property type="term" value="C:nucleus"/>
    <property type="evidence" value="ECO:0007669"/>
    <property type="project" value="UniProtKB-SubCell"/>
</dbReference>
<dbReference type="Gene3D" id="1.20.930.10">
    <property type="entry name" value="Conserved domain common to transcription factors TFIIS, elongin A, CRSP70"/>
    <property type="match status" value="1"/>
</dbReference>
<keyword evidence="3" id="KW-0539">Nucleus</keyword>
<keyword evidence="7" id="KW-1185">Reference proteome</keyword>
<evidence type="ECO:0000256" key="4">
    <source>
        <dbReference type="SAM" id="MobiDB-lite"/>
    </source>
</evidence>
<dbReference type="AlphaFoldDB" id="A0A165FHA1"/>
<dbReference type="Pfam" id="PF08711">
    <property type="entry name" value="Med26"/>
    <property type="match status" value="1"/>
</dbReference>
<evidence type="ECO:0000256" key="3">
    <source>
        <dbReference type="PROSITE-ProRule" id="PRU00649"/>
    </source>
</evidence>
<evidence type="ECO:0000313" key="7">
    <source>
        <dbReference type="Proteomes" id="UP000076842"/>
    </source>
</evidence>
<sequence>MAEPTKEQELLNDIFGSESELSDVEDEVAPEVRSRSPVAPPAASPSASPSRSASEERPGDEYRDEEAVRKLPKIQKKSRRAEGEGDGERKVKKRRRERRERSPHAREEGVDEPVPVELTAEEKRRRDLDQQLDAIIKPSKGMRRRRRKDDGDDTFADEEVVRVRDEMKIAALEDEEAIAQKKPALAKLRMLPEVMDVLRKQNLQTAILDNGMLDAVTRWLEPIKGDKSLPAMNIQNALFDVLKKMDIDTNTLRECDLGKVVLFYTKCPRVQEHIKRSADQLVDTWSRPIINRSANYRNLDIPLAPVDSAGSGQISLARILAEGKQSPDKASQRIRIPERQFGVYTVAPRSQVLPEGRAGEGDEARERRRREQERFKRLQRKLQLAKQQNARV</sequence>
<comment type="similarity">
    <text evidence="2">Belongs to the IWS1 family.</text>
</comment>
<feature type="compositionally biased region" description="Basic and acidic residues" evidence="4">
    <location>
        <begin position="53"/>
        <end position="69"/>
    </location>
</feature>
<evidence type="ECO:0000313" key="6">
    <source>
        <dbReference type="EMBL" id="KZT56747.1"/>
    </source>
</evidence>
<proteinExistence type="inferred from homology"/>
<comment type="function">
    <text evidence="1">Transcription factor involved in RNA polymerase II transcription regulation. May function in both SPT15/TBP post-recruitment and recruitment steps of transcription.</text>
</comment>
<name>A0A165FHA1_9BASI</name>
<dbReference type="InterPro" id="IPR051037">
    <property type="entry name" value="RNAPII_TF_IWS1"/>
</dbReference>
<dbReference type="Proteomes" id="UP000076842">
    <property type="component" value="Unassembled WGS sequence"/>
</dbReference>
<feature type="compositionally biased region" description="Basic and acidic residues" evidence="4">
    <location>
        <begin position="357"/>
        <end position="376"/>
    </location>
</feature>
<dbReference type="InterPro" id="IPR035441">
    <property type="entry name" value="TFIIS/LEDGF_dom_sf"/>
</dbReference>
<dbReference type="FunCoup" id="A0A165FHA1">
    <property type="interactions" value="298"/>
</dbReference>
<dbReference type="SUPFAM" id="SSF47676">
    <property type="entry name" value="Conserved domain common to transcription factors TFIIS, elongin A, CRSP70"/>
    <property type="match status" value="1"/>
</dbReference>
<dbReference type="PANTHER" id="PTHR46010">
    <property type="entry name" value="PROTEIN IWS1 HOMOLOG"/>
    <property type="match status" value="1"/>
</dbReference>
<feature type="compositionally biased region" description="Low complexity" evidence="4">
    <location>
        <begin position="381"/>
        <end position="392"/>
    </location>
</feature>
<evidence type="ECO:0000256" key="2">
    <source>
        <dbReference type="ARBA" id="ARBA00037992"/>
    </source>
</evidence>
<feature type="compositionally biased region" description="Basic and acidic residues" evidence="4">
    <location>
        <begin position="120"/>
        <end position="129"/>
    </location>
</feature>
<evidence type="ECO:0000256" key="1">
    <source>
        <dbReference type="ARBA" id="ARBA00037349"/>
    </source>
</evidence>
<dbReference type="GO" id="GO:0016973">
    <property type="term" value="P:poly(A)+ mRNA export from nucleus"/>
    <property type="evidence" value="ECO:0007669"/>
    <property type="project" value="TreeGrafter"/>
</dbReference>
<accession>A0A165FHA1</accession>
<feature type="region of interest" description="Disordered" evidence="4">
    <location>
        <begin position="348"/>
        <end position="392"/>
    </location>
</feature>
<feature type="compositionally biased region" description="Basic and acidic residues" evidence="4">
    <location>
        <begin position="99"/>
        <end position="108"/>
    </location>
</feature>
<dbReference type="InterPro" id="IPR017923">
    <property type="entry name" value="TFIIS_N"/>
</dbReference>
<dbReference type="OrthoDB" id="21124at2759"/>
<comment type="subcellular location">
    <subcellularLocation>
        <location evidence="3">Nucleus</location>
    </subcellularLocation>
</comment>
<feature type="region of interest" description="Disordered" evidence="4">
    <location>
        <begin position="1"/>
        <end position="131"/>
    </location>
</feature>
<dbReference type="PROSITE" id="PS51319">
    <property type="entry name" value="TFIIS_N"/>
    <property type="match status" value="1"/>
</dbReference>
<gene>
    <name evidence="6" type="ORF">CALCODRAFT_497072</name>
</gene>
<feature type="domain" description="TFIIS N-terminal" evidence="5">
    <location>
        <begin position="214"/>
        <end position="292"/>
    </location>
</feature>
<evidence type="ECO:0000259" key="5">
    <source>
        <dbReference type="PROSITE" id="PS51319"/>
    </source>
</evidence>